<dbReference type="RefSeq" id="WP_176754824.1">
    <property type="nucleotide sequence ID" value="NZ_JAGPYW010000007.1"/>
</dbReference>
<evidence type="ECO:0000313" key="3">
    <source>
        <dbReference type="Proteomes" id="UP001205080"/>
    </source>
</evidence>
<keyword evidence="1" id="KW-0812">Transmembrane</keyword>
<evidence type="ECO:0000313" key="2">
    <source>
        <dbReference type="EMBL" id="MCQ4614515.1"/>
    </source>
</evidence>
<organism evidence="2 3">
    <name type="scientific">Corynebacterium pseudogenitalium</name>
    <dbReference type="NCBI Taxonomy" id="38303"/>
    <lineage>
        <taxon>Bacteria</taxon>
        <taxon>Bacillati</taxon>
        <taxon>Actinomycetota</taxon>
        <taxon>Actinomycetes</taxon>
        <taxon>Mycobacteriales</taxon>
        <taxon>Corynebacteriaceae</taxon>
        <taxon>Corynebacterium</taxon>
    </lineage>
</organism>
<dbReference type="EMBL" id="JAGPYW010000007">
    <property type="protein sequence ID" value="MCQ4614515.1"/>
    <property type="molecule type" value="Genomic_DNA"/>
</dbReference>
<dbReference type="AlphaFoldDB" id="A0ABD4TQC7"/>
<gene>
    <name evidence="2" type="ORF">KBX22_07200</name>
</gene>
<comment type="caution">
    <text evidence="2">The sequence shown here is derived from an EMBL/GenBank/DDBJ whole genome shotgun (WGS) entry which is preliminary data.</text>
</comment>
<feature type="transmembrane region" description="Helical" evidence="1">
    <location>
        <begin position="20"/>
        <end position="41"/>
    </location>
</feature>
<evidence type="ECO:0000256" key="1">
    <source>
        <dbReference type="SAM" id="Phobius"/>
    </source>
</evidence>
<protein>
    <submittedName>
        <fullName evidence="2">Uncharacterized protein</fullName>
    </submittedName>
</protein>
<accession>A0ABD4TQC7</accession>
<keyword evidence="1" id="KW-0472">Membrane</keyword>
<dbReference type="Proteomes" id="UP001205080">
    <property type="component" value="Unassembled WGS sequence"/>
</dbReference>
<name>A0ABD4TQC7_9CORY</name>
<keyword evidence="1" id="KW-1133">Transmembrane helix</keyword>
<proteinExistence type="predicted"/>
<sequence length="47" mass="5094">MSTIAVFAFFLAYIVAPSSPIVWILLAVAVVALTWDTVALVRKDASR</sequence>
<reference evidence="2 3" key="1">
    <citation type="submission" date="2021-04" db="EMBL/GenBank/DDBJ databases">
        <title>Corynebacterium genitalium sp. nov. and Corynebacterium genitalium sp. nov., two new species of the genus Corynebacterium.</title>
        <authorList>
            <person name="Jaen-Luchoro D."/>
            <person name="Pinyeiro-Iglesias B."/>
            <person name="Al-Shaer S."/>
            <person name="Karlsson R."/>
            <person name="Gonzales-Siles L."/>
            <person name="Cardew S."/>
            <person name="Jensie-Markopolous S."/>
            <person name="Ohlen M."/>
            <person name="Inganas E."/>
            <person name="Moore E.R.B."/>
        </authorList>
    </citation>
    <scope>NUCLEOTIDE SEQUENCE [LARGE SCALE GENOMIC DNA]</scope>
    <source>
        <strain evidence="2 3">CCUG 55013</strain>
    </source>
</reference>